<evidence type="ECO:0000313" key="2">
    <source>
        <dbReference type="EMBL" id="VAX22173.1"/>
    </source>
</evidence>
<keyword evidence="1" id="KW-0812">Transmembrane</keyword>
<keyword evidence="1" id="KW-0472">Membrane</keyword>
<dbReference type="AlphaFoldDB" id="A0A3B1CBW3"/>
<organism evidence="2">
    <name type="scientific">hydrothermal vent metagenome</name>
    <dbReference type="NCBI Taxonomy" id="652676"/>
    <lineage>
        <taxon>unclassified sequences</taxon>
        <taxon>metagenomes</taxon>
        <taxon>ecological metagenomes</taxon>
    </lineage>
</organism>
<sequence length="88" mass="9953">MTGSTILLTLTIVWVTLLIFFVRFLRYGGLYKKTGGKTKKPKENIILAIKKHSFGKGQTLRLDKAEIVIVASCLKSWLKENENDKLGK</sequence>
<reference evidence="2" key="1">
    <citation type="submission" date="2018-06" db="EMBL/GenBank/DDBJ databases">
        <authorList>
            <person name="Zhirakovskaya E."/>
        </authorList>
    </citation>
    <scope>NUCLEOTIDE SEQUENCE</scope>
</reference>
<evidence type="ECO:0000256" key="1">
    <source>
        <dbReference type="SAM" id="Phobius"/>
    </source>
</evidence>
<name>A0A3B1CBW3_9ZZZZ</name>
<feature type="transmembrane region" description="Helical" evidence="1">
    <location>
        <begin position="6"/>
        <end position="25"/>
    </location>
</feature>
<accession>A0A3B1CBW3</accession>
<keyword evidence="1" id="KW-1133">Transmembrane helix</keyword>
<proteinExistence type="predicted"/>
<protein>
    <submittedName>
        <fullName evidence="2">Uncharacterized protein</fullName>
    </submittedName>
</protein>
<gene>
    <name evidence="2" type="ORF">MNBD_NITROSPINAE01-507</name>
</gene>
<dbReference type="EMBL" id="UOGC01000134">
    <property type="protein sequence ID" value="VAX22173.1"/>
    <property type="molecule type" value="Genomic_DNA"/>
</dbReference>